<dbReference type="Pfam" id="PF00497">
    <property type="entry name" value="SBP_bac_3"/>
    <property type="match status" value="1"/>
</dbReference>
<dbReference type="eggNOG" id="COG0834">
    <property type="taxonomic scope" value="Bacteria"/>
</dbReference>
<evidence type="ECO:0000256" key="2">
    <source>
        <dbReference type="ARBA" id="ARBA00010333"/>
    </source>
</evidence>
<dbReference type="CDD" id="cd00996">
    <property type="entry name" value="PBP2_AatB_like"/>
    <property type="match status" value="1"/>
</dbReference>
<sequence length="265" mass="29899">MKKIILLLIFLLSILMCSKKEDGQTEATAGEQKLPDKIIVGLDDTFAPMGFRDEKGELVGFDIDLAKAVAEKLGIEVQFQPINWDSKEMELKNGNINLIWNGLSITEERKKQLLFSVPYLENSQIILVKKDSLIKTKEDLKGKIIGTQSKSSGEDAVLADPVNSELKELRTYDTYDQAFLDLDAGRIEAIAGDEVLARFIKANKEKKEGKELYTILEGSDFGKEEYGIGAKKEDTYLIEKINETIEELKKDGTYKKIYDKWFGAE</sequence>
<dbReference type="PANTHER" id="PTHR35936">
    <property type="entry name" value="MEMBRANE-BOUND LYTIC MUREIN TRANSGLYCOSYLASE F"/>
    <property type="match status" value="1"/>
</dbReference>
<comment type="similarity">
    <text evidence="2 4">Belongs to the bacterial solute-binding protein 3 family.</text>
</comment>
<dbReference type="RefSeq" id="WP_012861566.1">
    <property type="nucleotide sequence ID" value="NC_013517.1"/>
</dbReference>
<dbReference type="HOGENOM" id="CLU_019602_18_2_0"/>
<evidence type="ECO:0000259" key="6">
    <source>
        <dbReference type="SMART" id="SM00062"/>
    </source>
</evidence>
<feature type="domain" description="Solute-binding protein family 3/N-terminal" evidence="6">
    <location>
        <begin position="37"/>
        <end position="265"/>
    </location>
</feature>
<feature type="signal peptide" evidence="5">
    <location>
        <begin position="1"/>
        <end position="19"/>
    </location>
</feature>
<dbReference type="SMART" id="SM00062">
    <property type="entry name" value="PBPb"/>
    <property type="match status" value="1"/>
</dbReference>
<protein>
    <submittedName>
        <fullName evidence="7">Extracellular solute-binding protein family 3</fullName>
    </submittedName>
</protein>
<dbReference type="GO" id="GO:0030313">
    <property type="term" value="C:cell envelope"/>
    <property type="evidence" value="ECO:0007669"/>
    <property type="project" value="UniProtKB-SubCell"/>
</dbReference>
<dbReference type="EMBL" id="CP001739">
    <property type="protein sequence ID" value="ACZ08972.1"/>
    <property type="molecule type" value="Genomic_DNA"/>
</dbReference>
<dbReference type="InterPro" id="IPR001638">
    <property type="entry name" value="Solute-binding_3/MltF_N"/>
</dbReference>
<reference evidence="7 8" key="2">
    <citation type="journal article" date="2010" name="Stand. Genomic Sci.">
        <title>Complete genome sequence of Sebaldella termitidis type strain (NCTC 11300).</title>
        <authorList>
            <person name="Harmon-Smith M."/>
            <person name="Celia L."/>
            <person name="Chertkov O."/>
            <person name="Lapidus A."/>
            <person name="Copeland A."/>
            <person name="Glavina Del Rio T."/>
            <person name="Nolan M."/>
            <person name="Lucas S."/>
            <person name="Tice H."/>
            <person name="Cheng J.F."/>
            <person name="Han C."/>
            <person name="Detter J.C."/>
            <person name="Bruce D."/>
            <person name="Goodwin L."/>
            <person name="Pitluck S."/>
            <person name="Pati A."/>
            <person name="Liolios K."/>
            <person name="Ivanova N."/>
            <person name="Mavromatis K."/>
            <person name="Mikhailova N."/>
            <person name="Chen A."/>
            <person name="Palaniappan K."/>
            <person name="Land M."/>
            <person name="Hauser L."/>
            <person name="Chang Y.J."/>
            <person name="Jeffries C.D."/>
            <person name="Brettin T."/>
            <person name="Goker M."/>
            <person name="Beck B."/>
            <person name="Bristow J."/>
            <person name="Eisen J.A."/>
            <person name="Markowitz V."/>
            <person name="Hugenholtz P."/>
            <person name="Kyrpides N.C."/>
            <person name="Klenk H.P."/>
            <person name="Chen F."/>
        </authorList>
    </citation>
    <scope>NUCLEOTIDE SEQUENCE [LARGE SCALE GENOMIC DNA]</scope>
    <source>
        <strain evidence="8">ATCC 33386 / NCTC 11300</strain>
    </source>
</reference>
<feature type="chain" id="PRO_5003020835" evidence="5">
    <location>
        <begin position="20"/>
        <end position="265"/>
    </location>
</feature>
<evidence type="ECO:0000313" key="7">
    <source>
        <dbReference type="EMBL" id="ACZ08972.1"/>
    </source>
</evidence>
<evidence type="ECO:0000256" key="5">
    <source>
        <dbReference type="SAM" id="SignalP"/>
    </source>
</evidence>
<name>D1AK56_SEBTE</name>
<organism evidence="7 8">
    <name type="scientific">Sebaldella termitidis (strain ATCC 33386 / NCTC 11300)</name>
    <dbReference type="NCBI Taxonomy" id="526218"/>
    <lineage>
        <taxon>Bacteria</taxon>
        <taxon>Fusobacteriati</taxon>
        <taxon>Fusobacteriota</taxon>
        <taxon>Fusobacteriia</taxon>
        <taxon>Fusobacteriales</taxon>
        <taxon>Leptotrichiaceae</taxon>
        <taxon>Sebaldella</taxon>
    </lineage>
</organism>
<proteinExistence type="inferred from homology"/>
<comment type="subcellular location">
    <subcellularLocation>
        <location evidence="1">Cell envelope</location>
    </subcellularLocation>
</comment>
<dbReference type="PROSITE" id="PS01039">
    <property type="entry name" value="SBP_BACTERIAL_3"/>
    <property type="match status" value="1"/>
</dbReference>
<dbReference type="STRING" id="526218.Sterm_2118"/>
<dbReference type="AlphaFoldDB" id="D1AK56"/>
<dbReference type="KEGG" id="str:Sterm_2118"/>
<dbReference type="SUPFAM" id="SSF53850">
    <property type="entry name" value="Periplasmic binding protein-like II"/>
    <property type="match status" value="1"/>
</dbReference>
<evidence type="ECO:0000256" key="3">
    <source>
        <dbReference type="ARBA" id="ARBA00022729"/>
    </source>
</evidence>
<dbReference type="PANTHER" id="PTHR35936:SF34">
    <property type="entry name" value="ABC TRANSPORTER EXTRACELLULAR-BINDING PROTEIN YCKB-RELATED"/>
    <property type="match status" value="1"/>
</dbReference>
<gene>
    <name evidence="7" type="ordered locus">Sterm_2118</name>
</gene>
<dbReference type="InterPro" id="IPR018313">
    <property type="entry name" value="SBP_3_CS"/>
</dbReference>
<accession>D1AK56</accession>
<dbReference type="Gene3D" id="3.40.190.10">
    <property type="entry name" value="Periplasmic binding protein-like II"/>
    <property type="match status" value="2"/>
</dbReference>
<evidence type="ECO:0000256" key="1">
    <source>
        <dbReference type="ARBA" id="ARBA00004196"/>
    </source>
</evidence>
<dbReference type="Proteomes" id="UP000000845">
    <property type="component" value="Chromosome"/>
</dbReference>
<evidence type="ECO:0000256" key="4">
    <source>
        <dbReference type="RuleBase" id="RU003744"/>
    </source>
</evidence>
<keyword evidence="3 5" id="KW-0732">Signal</keyword>
<reference evidence="8" key="1">
    <citation type="submission" date="2009-09" db="EMBL/GenBank/DDBJ databases">
        <title>The complete chromosome of Sebaldella termitidis ATCC 33386.</title>
        <authorList>
            <consortium name="US DOE Joint Genome Institute (JGI-PGF)"/>
            <person name="Lucas S."/>
            <person name="Copeland A."/>
            <person name="Lapidus A."/>
            <person name="Glavina del Rio T."/>
            <person name="Dalin E."/>
            <person name="Tice H."/>
            <person name="Bruce D."/>
            <person name="Goodwin L."/>
            <person name="Pitluck S."/>
            <person name="Kyrpides N."/>
            <person name="Mavromatis K."/>
            <person name="Ivanova N."/>
            <person name="Mikhailova N."/>
            <person name="Sims D."/>
            <person name="Meincke L."/>
            <person name="Brettin T."/>
            <person name="Detter J.C."/>
            <person name="Han C."/>
            <person name="Larimer F."/>
            <person name="Land M."/>
            <person name="Hauser L."/>
            <person name="Markowitz V."/>
            <person name="Cheng J.F."/>
            <person name="Hugenholtz P."/>
            <person name="Woyke T."/>
            <person name="Wu D."/>
            <person name="Eisen J.A."/>
        </authorList>
    </citation>
    <scope>NUCLEOTIDE SEQUENCE [LARGE SCALE GENOMIC DNA]</scope>
    <source>
        <strain evidence="8">ATCC 33386 / NCTC 11300</strain>
    </source>
</reference>
<evidence type="ECO:0000313" key="8">
    <source>
        <dbReference type="Proteomes" id="UP000000845"/>
    </source>
</evidence>
<keyword evidence="8" id="KW-1185">Reference proteome</keyword>